<dbReference type="InterPro" id="IPR007300">
    <property type="entry name" value="CidB/LrgB"/>
</dbReference>
<keyword evidence="3 5" id="KW-1133">Transmembrane helix</keyword>
<comment type="subcellular location">
    <subcellularLocation>
        <location evidence="1">Membrane</location>
        <topology evidence="1">Multi-pass membrane protein</topology>
    </subcellularLocation>
</comment>
<accession>W3XK66</accession>
<feature type="transmembrane region" description="Helical" evidence="5">
    <location>
        <begin position="167"/>
        <end position="191"/>
    </location>
</feature>
<feature type="transmembrane region" description="Helical" evidence="5">
    <location>
        <begin position="110"/>
        <end position="128"/>
    </location>
</feature>
<dbReference type="KEGG" id="pfy:PFICI_03656"/>
<keyword evidence="2 5" id="KW-0812">Transmembrane</keyword>
<organism evidence="6 7">
    <name type="scientific">Pestalotiopsis fici (strain W106-1 / CGMCC3.15140)</name>
    <dbReference type="NCBI Taxonomy" id="1229662"/>
    <lineage>
        <taxon>Eukaryota</taxon>
        <taxon>Fungi</taxon>
        <taxon>Dikarya</taxon>
        <taxon>Ascomycota</taxon>
        <taxon>Pezizomycotina</taxon>
        <taxon>Sordariomycetes</taxon>
        <taxon>Xylariomycetidae</taxon>
        <taxon>Amphisphaeriales</taxon>
        <taxon>Sporocadaceae</taxon>
        <taxon>Pestalotiopsis</taxon>
    </lineage>
</organism>
<keyword evidence="7" id="KW-1185">Reference proteome</keyword>
<dbReference type="InParanoid" id="W3XK66"/>
<evidence type="ECO:0000313" key="6">
    <source>
        <dbReference type="EMBL" id="ETS85631.1"/>
    </source>
</evidence>
<feature type="transmembrane region" description="Helical" evidence="5">
    <location>
        <begin position="16"/>
        <end position="36"/>
    </location>
</feature>
<reference evidence="7" key="1">
    <citation type="journal article" date="2015" name="BMC Genomics">
        <title>Genomic and transcriptomic analysis of the endophytic fungus Pestalotiopsis fici reveals its lifestyle and high potential for synthesis of natural products.</title>
        <authorList>
            <person name="Wang X."/>
            <person name="Zhang X."/>
            <person name="Liu L."/>
            <person name="Xiang M."/>
            <person name="Wang W."/>
            <person name="Sun X."/>
            <person name="Che Y."/>
            <person name="Guo L."/>
            <person name="Liu G."/>
            <person name="Guo L."/>
            <person name="Wang C."/>
            <person name="Yin W.B."/>
            <person name="Stadler M."/>
            <person name="Zhang X."/>
            <person name="Liu X."/>
        </authorList>
    </citation>
    <scope>NUCLEOTIDE SEQUENCE [LARGE SCALE GENOMIC DNA]</scope>
    <source>
        <strain evidence="7">W106-1 / CGMCC3.15140</strain>
    </source>
</reference>
<dbReference type="GeneID" id="19268669"/>
<dbReference type="PANTHER" id="PTHR30249:SF0">
    <property type="entry name" value="PLASTIDAL GLYCOLATE_GLYCERATE TRANSLOCATOR 1, CHLOROPLASTIC"/>
    <property type="match status" value="1"/>
</dbReference>
<proteinExistence type="predicted"/>
<feature type="transmembrane region" description="Helical" evidence="5">
    <location>
        <begin position="134"/>
        <end position="155"/>
    </location>
</feature>
<dbReference type="eggNOG" id="ENOG502RS74">
    <property type="taxonomic scope" value="Eukaryota"/>
</dbReference>
<protein>
    <recommendedName>
        <fullName evidence="8">LrgB-like protein</fullName>
    </recommendedName>
</protein>
<dbReference type="AlphaFoldDB" id="W3XK66"/>
<evidence type="ECO:0000256" key="3">
    <source>
        <dbReference type="ARBA" id="ARBA00022989"/>
    </source>
</evidence>
<evidence type="ECO:0008006" key="8">
    <source>
        <dbReference type="Google" id="ProtNLM"/>
    </source>
</evidence>
<evidence type="ECO:0000313" key="7">
    <source>
        <dbReference type="Proteomes" id="UP000030651"/>
    </source>
</evidence>
<dbReference type="RefSeq" id="XP_007830428.1">
    <property type="nucleotide sequence ID" value="XM_007832237.1"/>
</dbReference>
<feature type="transmembrane region" description="Helical" evidence="5">
    <location>
        <begin position="264"/>
        <end position="288"/>
    </location>
</feature>
<gene>
    <name evidence="6" type="ORF">PFICI_03656</name>
</gene>
<dbReference type="Proteomes" id="UP000030651">
    <property type="component" value="Unassembled WGS sequence"/>
</dbReference>
<dbReference type="HOGENOM" id="CLU_628664_0_0_1"/>
<dbReference type="EMBL" id="KI912110">
    <property type="protein sequence ID" value="ETS85631.1"/>
    <property type="molecule type" value="Genomic_DNA"/>
</dbReference>
<dbReference type="Pfam" id="PF04172">
    <property type="entry name" value="LrgB"/>
    <property type="match status" value="2"/>
</dbReference>
<evidence type="ECO:0000256" key="4">
    <source>
        <dbReference type="ARBA" id="ARBA00023136"/>
    </source>
</evidence>
<evidence type="ECO:0000256" key="5">
    <source>
        <dbReference type="SAM" id="Phobius"/>
    </source>
</evidence>
<name>W3XK66_PESFW</name>
<sequence>MLNKDHVTDADNIPRIAGIFVVATIVSYAGTYLFALGSCKLEECARGRYCSNMTDVEKATHRTWPTPQPTRRSSQVGKLPTNILTSESFVSLDTALLETTLRLAFVVQTAPLWISLLLAIIIGVPVYLTTKYDMPLEAFCFTFLWIVAVHLQRFVKSWKRLELRRRWRLALAVALNPVLITALLCSIYFWVKSALTGRQIGDMLIDFKHHRSWADIVVNLSEGGQFAQNVGAGDLANALLDAGIVSLGFKMFEYRRELWASFTIVFTTCLIFATLNVFVNLIFAVAIGLQPADALAFCARNVTIALGVPAVQHLGGSITMMSTLVTFSGLIFQMTGDFLFAWFRINDSVVAPNSIISSDSETSSQEEQSQGSEGKIIAAGITVGINAAAMGTSHLIERDSRCSAYSALSMTIFGVMTVALTAVPAIKDELVFLAWQ</sequence>
<feature type="transmembrane region" description="Helical" evidence="5">
    <location>
        <begin position="408"/>
        <end position="426"/>
    </location>
</feature>
<dbReference type="OrthoDB" id="2502820at2759"/>
<dbReference type="PANTHER" id="PTHR30249">
    <property type="entry name" value="PUTATIVE SEROTONIN TRANSPORTER"/>
    <property type="match status" value="1"/>
</dbReference>
<evidence type="ECO:0000256" key="1">
    <source>
        <dbReference type="ARBA" id="ARBA00004141"/>
    </source>
</evidence>
<keyword evidence="4 5" id="KW-0472">Membrane</keyword>
<evidence type="ECO:0000256" key="2">
    <source>
        <dbReference type="ARBA" id="ARBA00022692"/>
    </source>
</evidence>
<dbReference type="GO" id="GO:0016020">
    <property type="term" value="C:membrane"/>
    <property type="evidence" value="ECO:0007669"/>
    <property type="project" value="UniProtKB-SubCell"/>
</dbReference>